<keyword evidence="1" id="KW-0436">Ligase</keyword>
<dbReference type="InterPro" id="IPR011761">
    <property type="entry name" value="ATP-grasp"/>
</dbReference>
<evidence type="ECO:0000256" key="4">
    <source>
        <dbReference type="PROSITE-ProRule" id="PRU00409"/>
    </source>
</evidence>
<dbReference type="PANTHER" id="PTHR43585:SF2">
    <property type="entry name" value="ATP-GRASP ENZYME FSQD"/>
    <property type="match status" value="1"/>
</dbReference>
<dbReference type="Gene3D" id="3.30.470.20">
    <property type="entry name" value="ATP-grasp fold, B domain"/>
    <property type="match status" value="1"/>
</dbReference>
<dbReference type="Gene3D" id="3.30.1490.20">
    <property type="entry name" value="ATP-grasp fold, A domain"/>
    <property type="match status" value="1"/>
</dbReference>
<dbReference type="AlphaFoldDB" id="A0A5N8XCG5"/>
<keyword evidence="2 4" id="KW-0547">Nucleotide-binding</keyword>
<dbReference type="SUPFAM" id="SSF56059">
    <property type="entry name" value="Glutathione synthetase ATP-binding domain-like"/>
    <property type="match status" value="1"/>
</dbReference>
<evidence type="ECO:0000256" key="2">
    <source>
        <dbReference type="ARBA" id="ARBA00022741"/>
    </source>
</evidence>
<keyword evidence="7" id="KW-1185">Reference proteome</keyword>
<evidence type="ECO:0000259" key="5">
    <source>
        <dbReference type="PROSITE" id="PS50975"/>
    </source>
</evidence>
<dbReference type="Proteomes" id="UP000400924">
    <property type="component" value="Unassembled WGS sequence"/>
</dbReference>
<name>A0A5N8XCG5_9ACTN</name>
<accession>A0A5N8XCG5</accession>
<proteinExistence type="predicted"/>
<keyword evidence="3 4" id="KW-0067">ATP-binding</keyword>
<dbReference type="GO" id="GO:0046872">
    <property type="term" value="F:metal ion binding"/>
    <property type="evidence" value="ECO:0007669"/>
    <property type="project" value="InterPro"/>
</dbReference>
<feature type="domain" description="ATP-grasp" evidence="5">
    <location>
        <begin position="112"/>
        <end position="307"/>
    </location>
</feature>
<dbReference type="Gene3D" id="3.40.50.20">
    <property type="match status" value="1"/>
</dbReference>
<evidence type="ECO:0000313" key="6">
    <source>
        <dbReference type="EMBL" id="MPY57142.1"/>
    </source>
</evidence>
<dbReference type="PANTHER" id="PTHR43585">
    <property type="entry name" value="FUMIPYRROLE BIOSYNTHESIS PROTEIN C"/>
    <property type="match status" value="1"/>
</dbReference>
<dbReference type="PROSITE" id="PS50975">
    <property type="entry name" value="ATP_GRASP"/>
    <property type="match status" value="1"/>
</dbReference>
<evidence type="ECO:0000256" key="1">
    <source>
        <dbReference type="ARBA" id="ARBA00022598"/>
    </source>
</evidence>
<dbReference type="InterPro" id="IPR052032">
    <property type="entry name" value="ATP-dep_AA_Ligase"/>
</dbReference>
<reference evidence="6 7" key="1">
    <citation type="submission" date="2019-07" db="EMBL/GenBank/DDBJ databases">
        <title>New species of Amycolatopsis and Streptomyces.</title>
        <authorList>
            <person name="Duangmal K."/>
            <person name="Teo W.F.A."/>
            <person name="Lipun K."/>
        </authorList>
    </citation>
    <scope>NUCLEOTIDE SEQUENCE [LARGE SCALE GENOMIC DNA]</scope>
    <source>
        <strain evidence="6 7">NBRC 106415</strain>
    </source>
</reference>
<gene>
    <name evidence="6" type="ORF">FNH08_08120</name>
</gene>
<evidence type="ECO:0000313" key="7">
    <source>
        <dbReference type="Proteomes" id="UP000400924"/>
    </source>
</evidence>
<dbReference type="Pfam" id="PF13535">
    <property type="entry name" value="ATP-grasp_4"/>
    <property type="match status" value="1"/>
</dbReference>
<dbReference type="GO" id="GO:0016874">
    <property type="term" value="F:ligase activity"/>
    <property type="evidence" value="ECO:0007669"/>
    <property type="project" value="UniProtKB-KW"/>
</dbReference>
<dbReference type="InterPro" id="IPR013815">
    <property type="entry name" value="ATP_grasp_subdomain_1"/>
</dbReference>
<sequence>MAKRIMVVGVPWSTHELVPAARDAERLGARLNVVDTPDALRTIGDDVPCERIAVATLEEPELVAAAHEIAPDCVVSITELTMEHAALVREALGHPGTSADVELTVADKLRTRAVLQKHGLTGVGHWETTLDEVAGLVATLDLPVVVKPRQLTGSAGVRLVADPDDVTPLLEQYDQETAAHFRRDRLLVESYVPGEEISAEGIVVDGELHLFTLTDKVNTGAPHYVEVGHLMPGAKSSEWEPRIHDYLQRCVTALGVVTSPVHAEVKVTDDAVEVIELHTRYGGDDIVQLIERSCGMRPFETYFAAMLDGTRPAPGPHAGDAVWGVGFFSAPVGSAFHWPSYDFPYPQAVMRLEVDATAEPKLRAYEGVRLAYWRAGRALFSAPTHRPVRENIDFLRAQLPRADEQGARRASD</sequence>
<protein>
    <submittedName>
        <fullName evidence="6">ATP-grasp domain-containing protein</fullName>
    </submittedName>
</protein>
<dbReference type="EMBL" id="VJZC01000034">
    <property type="protein sequence ID" value="MPY57142.1"/>
    <property type="molecule type" value="Genomic_DNA"/>
</dbReference>
<evidence type="ECO:0000256" key="3">
    <source>
        <dbReference type="ARBA" id="ARBA00022840"/>
    </source>
</evidence>
<organism evidence="6 7">
    <name type="scientific">Streptomyces spongiae</name>
    <dbReference type="NCBI Taxonomy" id="565072"/>
    <lineage>
        <taxon>Bacteria</taxon>
        <taxon>Bacillati</taxon>
        <taxon>Actinomycetota</taxon>
        <taxon>Actinomycetes</taxon>
        <taxon>Kitasatosporales</taxon>
        <taxon>Streptomycetaceae</taxon>
        <taxon>Streptomyces</taxon>
    </lineage>
</organism>
<dbReference type="GO" id="GO:0005524">
    <property type="term" value="F:ATP binding"/>
    <property type="evidence" value="ECO:0007669"/>
    <property type="project" value="UniProtKB-UniRule"/>
</dbReference>
<dbReference type="RefSeq" id="WP_152770688.1">
    <property type="nucleotide sequence ID" value="NZ_VJZC01000034.1"/>
</dbReference>
<comment type="caution">
    <text evidence="6">The sequence shown here is derived from an EMBL/GenBank/DDBJ whole genome shotgun (WGS) entry which is preliminary data.</text>
</comment>
<dbReference type="OrthoDB" id="6964321at2"/>